<accession>A0A2P8PUG1</accession>
<gene>
    <name evidence="1" type="ORF">C6Y14_41330</name>
</gene>
<keyword evidence="2" id="KW-1185">Reference proteome</keyword>
<dbReference type="Proteomes" id="UP000240429">
    <property type="component" value="Unassembled WGS sequence"/>
</dbReference>
<dbReference type="AlphaFoldDB" id="A0A2P8PUG1"/>
<name>A0A2P8PUG1_9ACTN</name>
<comment type="caution">
    <text evidence="1">The sequence shown here is derived from an EMBL/GenBank/DDBJ whole genome shotgun (WGS) entry which is preliminary data.</text>
</comment>
<evidence type="ECO:0000313" key="1">
    <source>
        <dbReference type="EMBL" id="PSM37607.1"/>
    </source>
</evidence>
<protein>
    <submittedName>
        <fullName evidence="1">Uncharacterized protein</fullName>
    </submittedName>
</protein>
<reference evidence="1 2" key="1">
    <citation type="submission" date="2018-03" db="EMBL/GenBank/DDBJ databases">
        <title>Streptomyces dioscori sp. nov., a novel endophytic actinobacterium isolated from bulbil of Dioscorea bulbifera L.</title>
        <authorList>
            <person name="Zhikuan W."/>
        </authorList>
    </citation>
    <scope>NUCLEOTIDE SEQUENCE [LARGE SCALE GENOMIC DNA]</scope>
    <source>
        <strain evidence="1 2">A217</strain>
    </source>
</reference>
<organism evidence="1 2">
    <name type="scientific">Streptomyces dioscori</name>
    <dbReference type="NCBI Taxonomy" id="2109333"/>
    <lineage>
        <taxon>Bacteria</taxon>
        <taxon>Bacillati</taxon>
        <taxon>Actinomycetota</taxon>
        <taxon>Actinomycetes</taxon>
        <taxon>Kitasatosporales</taxon>
        <taxon>Streptomycetaceae</taxon>
        <taxon>Streptomyces</taxon>
        <taxon>Streptomyces aurantiacus group</taxon>
    </lineage>
</organism>
<proteinExistence type="predicted"/>
<dbReference type="EMBL" id="PYBJ01000038">
    <property type="protein sequence ID" value="PSM37607.1"/>
    <property type="molecule type" value="Genomic_DNA"/>
</dbReference>
<sequence length="139" mass="14594">MPPGGTSDRSRPAPTWTASSRFCAASRRDHRCSDQPFECAGRPRTPIAVFGTPLALGATRNLPSGDPGSGNHWIMVAVSCGVGGGQPRSSALVVSAGRQRWLWTLVVSAGRSRVRVPRVRSGRDPVGLAVSVRSSAVTC</sequence>
<evidence type="ECO:0000313" key="2">
    <source>
        <dbReference type="Proteomes" id="UP000240429"/>
    </source>
</evidence>